<reference evidence="2" key="1">
    <citation type="submission" date="2019-08" db="EMBL/GenBank/DDBJ databases">
        <title>The improved chromosome-level genome for the pearl oyster Pinctada fucata martensii using PacBio sequencing and Hi-C.</title>
        <authorList>
            <person name="Zheng Z."/>
        </authorList>
    </citation>
    <scope>NUCLEOTIDE SEQUENCE</scope>
    <source>
        <strain evidence="2">ZZ-2019</strain>
        <tissue evidence="2">Adductor muscle</tissue>
    </source>
</reference>
<accession>A0AA89CB12</accession>
<dbReference type="InterPro" id="IPR006015">
    <property type="entry name" value="Universal_stress_UspA"/>
</dbReference>
<protein>
    <recommendedName>
        <fullName evidence="1">UspA domain-containing protein</fullName>
    </recommendedName>
</protein>
<dbReference type="AlphaFoldDB" id="A0AA89CB12"/>
<keyword evidence="3" id="KW-1185">Reference proteome</keyword>
<evidence type="ECO:0000313" key="2">
    <source>
        <dbReference type="EMBL" id="KAK3103142.1"/>
    </source>
</evidence>
<evidence type="ECO:0000259" key="1">
    <source>
        <dbReference type="Pfam" id="PF00582"/>
    </source>
</evidence>
<name>A0AA89CB12_PINIB</name>
<proteinExistence type="predicted"/>
<gene>
    <name evidence="2" type="ORF">FSP39_016783</name>
</gene>
<dbReference type="SUPFAM" id="SSF52402">
    <property type="entry name" value="Adenine nucleotide alpha hydrolases-like"/>
    <property type="match status" value="1"/>
</dbReference>
<dbReference type="Gene3D" id="3.40.50.620">
    <property type="entry name" value="HUPs"/>
    <property type="match status" value="1"/>
</dbReference>
<dbReference type="CDD" id="cd23659">
    <property type="entry name" value="USP_At3g01520-like"/>
    <property type="match status" value="1"/>
</dbReference>
<dbReference type="Proteomes" id="UP001186944">
    <property type="component" value="Unassembled WGS sequence"/>
</dbReference>
<dbReference type="PANTHER" id="PTHR46989:SF3">
    <property type="entry name" value="USPA DOMAIN-CONTAINING PROTEIN"/>
    <property type="match status" value="1"/>
</dbReference>
<dbReference type="EMBL" id="VSWD01000005">
    <property type="protein sequence ID" value="KAK3103142.1"/>
    <property type="molecule type" value="Genomic_DNA"/>
</dbReference>
<evidence type="ECO:0000313" key="3">
    <source>
        <dbReference type="Proteomes" id="UP001186944"/>
    </source>
</evidence>
<comment type="caution">
    <text evidence="2">The sequence shown here is derived from an EMBL/GenBank/DDBJ whole genome shotgun (WGS) entry which is preliminary data.</text>
</comment>
<sequence>MASAGSGGGGGEGGGHKVVIAMDGSQHSNNAFQWYIDNVHRSDNKVILVHCPEYRSLTNAPYLTCDPDKMSELARKEESNIKLLVARLREDIDKYGINGFTVRAAGKPGEAIIKLAQAENATMIVIGSRGLGTLRRTFMGSVSDYVTHHTTCPVIIVRQTDAVNE</sequence>
<dbReference type="InterPro" id="IPR006016">
    <property type="entry name" value="UspA"/>
</dbReference>
<dbReference type="PANTHER" id="PTHR46989">
    <property type="entry name" value="USP DOMAIN-CONTAINING PROTEIN"/>
    <property type="match status" value="1"/>
</dbReference>
<dbReference type="PRINTS" id="PR01438">
    <property type="entry name" value="UNVRSLSTRESS"/>
</dbReference>
<dbReference type="Pfam" id="PF00582">
    <property type="entry name" value="Usp"/>
    <property type="match status" value="1"/>
</dbReference>
<organism evidence="2 3">
    <name type="scientific">Pinctada imbricata</name>
    <name type="common">Atlantic pearl-oyster</name>
    <name type="synonym">Pinctada martensii</name>
    <dbReference type="NCBI Taxonomy" id="66713"/>
    <lineage>
        <taxon>Eukaryota</taxon>
        <taxon>Metazoa</taxon>
        <taxon>Spiralia</taxon>
        <taxon>Lophotrochozoa</taxon>
        <taxon>Mollusca</taxon>
        <taxon>Bivalvia</taxon>
        <taxon>Autobranchia</taxon>
        <taxon>Pteriomorphia</taxon>
        <taxon>Pterioida</taxon>
        <taxon>Pterioidea</taxon>
        <taxon>Pteriidae</taxon>
        <taxon>Pinctada</taxon>
    </lineage>
</organism>
<dbReference type="InterPro" id="IPR014729">
    <property type="entry name" value="Rossmann-like_a/b/a_fold"/>
</dbReference>
<feature type="domain" description="UspA" evidence="1">
    <location>
        <begin position="16"/>
        <end position="158"/>
    </location>
</feature>